<evidence type="ECO:0000313" key="1">
    <source>
        <dbReference type="EMBL" id="NER27537.1"/>
    </source>
</evidence>
<name>A0A6B3N7E7_9CYAN</name>
<dbReference type="AlphaFoldDB" id="A0A6B3N7E7"/>
<reference evidence="1" key="1">
    <citation type="submission" date="2019-11" db="EMBL/GenBank/DDBJ databases">
        <title>Genomic insights into an expanded diversity of filamentous marine cyanobacteria reveals the extraordinary biosynthetic potential of Moorea and Okeania.</title>
        <authorList>
            <person name="Ferreira Leao T."/>
            <person name="Wang M."/>
            <person name="Moss N."/>
            <person name="Da Silva R."/>
            <person name="Sanders J."/>
            <person name="Nurk S."/>
            <person name="Gurevich A."/>
            <person name="Humphrey G."/>
            <person name="Reher R."/>
            <person name="Zhu Q."/>
            <person name="Belda-Ferre P."/>
            <person name="Glukhov E."/>
            <person name="Rex R."/>
            <person name="Dorrestein P.C."/>
            <person name="Knight R."/>
            <person name="Pevzner P."/>
            <person name="Gerwick W.H."/>
            <person name="Gerwick L."/>
        </authorList>
    </citation>
    <scope>NUCLEOTIDE SEQUENCE</scope>
    <source>
        <strain evidence="1">SIO1C4</strain>
    </source>
</reference>
<organism evidence="1">
    <name type="scientific">Symploca sp. SIO1C4</name>
    <dbReference type="NCBI Taxonomy" id="2607765"/>
    <lineage>
        <taxon>Bacteria</taxon>
        <taxon>Bacillati</taxon>
        <taxon>Cyanobacteriota</taxon>
        <taxon>Cyanophyceae</taxon>
        <taxon>Coleofasciculales</taxon>
        <taxon>Coleofasciculaceae</taxon>
        <taxon>Symploca</taxon>
    </lineage>
</organism>
<gene>
    <name evidence="1" type="ORF">F6J89_07850</name>
</gene>
<accession>A0A6B3N7E7</accession>
<protein>
    <submittedName>
        <fullName evidence="1">Uncharacterized protein</fullName>
    </submittedName>
</protein>
<dbReference type="EMBL" id="JAAHFQ010000109">
    <property type="protein sequence ID" value="NER27537.1"/>
    <property type="molecule type" value="Genomic_DNA"/>
</dbReference>
<proteinExistence type="predicted"/>
<comment type="caution">
    <text evidence="1">The sequence shown here is derived from an EMBL/GenBank/DDBJ whole genome shotgun (WGS) entry which is preliminary data.</text>
</comment>
<sequence length="138" mass="15733">MSQVEAYESYIELAVDVFKAQNQELIKFLKDFLTILPSPTYIEQVLIAGIGRLAETEPEVCRWLLRNYSYLMPEVDLVDLAIDLAITKLESQGFVLDQDFGWNTNGQLYISEQAKAILLEGNSFRDRLLVEEVLLVGD</sequence>